<sequence length="295" mass="33249">MDDFTRNAQQLCELYGITEQDTNYIHQLKDTALKALPGMIESWYNWLKSTPEFFEYFADTNTLERVQRMQLGFWEQFFDADIDGDYVKSRRKVGEVHARIGLSQEIYLAGVDHFLSLFVEMLGTLDWSHSDLNLARRALNKMVHMDMTIIVQSYENIVNQKITAQSKTLMAMSTPVTQIWDGILLLPVVGLIDSRRAQDIMDNTLDQISNHNAQSFILDISGVAVVDTAVANHLIKITKATRLMGCECIISGLSPAVAQTIVELGIDVGTIKTTSNLKAAIQIAFNKLNMKIVKQ</sequence>
<proteinExistence type="predicted"/>
<keyword evidence="4" id="KW-1185">Reference proteome</keyword>
<dbReference type="InterPro" id="IPR051932">
    <property type="entry name" value="Bact_StressResp_Reg"/>
</dbReference>
<dbReference type="PANTHER" id="PTHR33745">
    <property type="entry name" value="RSBT ANTAGONIST PROTEIN RSBS-RELATED"/>
    <property type="match status" value="1"/>
</dbReference>
<protein>
    <submittedName>
        <fullName evidence="3">STAS domain-containing protein</fullName>
    </submittedName>
</protein>
<dbReference type="InterPro" id="IPR044398">
    <property type="entry name" value="Globin-sensor_dom"/>
</dbReference>
<dbReference type="AlphaFoldDB" id="A0A7X8XW56"/>
<accession>A0A7X8XW56</accession>
<evidence type="ECO:0000313" key="4">
    <source>
        <dbReference type="Proteomes" id="UP000585050"/>
    </source>
</evidence>
<dbReference type="InterPro" id="IPR012292">
    <property type="entry name" value="Globin/Proto"/>
</dbReference>
<dbReference type="Pfam" id="PF11563">
    <property type="entry name" value="Protoglobin"/>
    <property type="match status" value="1"/>
</dbReference>
<evidence type="ECO:0000256" key="1">
    <source>
        <dbReference type="ARBA" id="ARBA00022553"/>
    </source>
</evidence>
<evidence type="ECO:0000259" key="2">
    <source>
        <dbReference type="PROSITE" id="PS50801"/>
    </source>
</evidence>
<dbReference type="EMBL" id="JABAIL010000003">
    <property type="protein sequence ID" value="NLR91998.1"/>
    <property type="molecule type" value="Genomic_DNA"/>
</dbReference>
<dbReference type="InterPro" id="IPR039379">
    <property type="entry name" value="Protoglobin_sensor_dom"/>
</dbReference>
<keyword evidence="1" id="KW-0597">Phosphoprotein</keyword>
<dbReference type="Proteomes" id="UP000585050">
    <property type="component" value="Unassembled WGS sequence"/>
</dbReference>
<dbReference type="PROSITE" id="PS50801">
    <property type="entry name" value="STAS"/>
    <property type="match status" value="1"/>
</dbReference>
<dbReference type="InterPro" id="IPR002645">
    <property type="entry name" value="STAS_dom"/>
</dbReference>
<dbReference type="RefSeq" id="WP_168882705.1">
    <property type="nucleotide sequence ID" value="NZ_JABAIL010000003.1"/>
</dbReference>
<name>A0A7X8XW56_9BACT</name>
<gene>
    <name evidence="3" type="ORF">HGP29_12305</name>
</gene>
<dbReference type="Gene3D" id="1.10.490.10">
    <property type="entry name" value="Globins"/>
    <property type="match status" value="1"/>
</dbReference>
<reference evidence="3 4" key="1">
    <citation type="submission" date="2020-04" db="EMBL/GenBank/DDBJ databases">
        <title>Flammeovirga sp. SR4, a novel species isolated from seawater.</title>
        <authorList>
            <person name="Wang X."/>
        </authorList>
    </citation>
    <scope>NUCLEOTIDE SEQUENCE [LARGE SCALE GENOMIC DNA]</scope>
    <source>
        <strain evidence="3 4">SR4</strain>
    </source>
</reference>
<dbReference type="SUPFAM" id="SSF52091">
    <property type="entry name" value="SpoIIaa-like"/>
    <property type="match status" value="1"/>
</dbReference>
<dbReference type="InterPro" id="IPR009050">
    <property type="entry name" value="Globin-like_sf"/>
</dbReference>
<dbReference type="CDD" id="cd07041">
    <property type="entry name" value="STAS_RsbR_RsbS_like"/>
    <property type="match status" value="1"/>
</dbReference>
<dbReference type="Pfam" id="PF01740">
    <property type="entry name" value="STAS"/>
    <property type="match status" value="1"/>
</dbReference>
<evidence type="ECO:0000313" key="3">
    <source>
        <dbReference type="EMBL" id="NLR91998.1"/>
    </source>
</evidence>
<dbReference type="CDD" id="cd01068">
    <property type="entry name" value="globin_sensor"/>
    <property type="match status" value="1"/>
</dbReference>
<dbReference type="GO" id="GO:0019825">
    <property type="term" value="F:oxygen binding"/>
    <property type="evidence" value="ECO:0007669"/>
    <property type="project" value="InterPro"/>
</dbReference>
<feature type="domain" description="STAS" evidence="2">
    <location>
        <begin position="173"/>
        <end position="284"/>
    </location>
</feature>
<dbReference type="Gene3D" id="3.30.750.24">
    <property type="entry name" value="STAS domain"/>
    <property type="match status" value="1"/>
</dbReference>
<dbReference type="GO" id="GO:0020037">
    <property type="term" value="F:heme binding"/>
    <property type="evidence" value="ECO:0007669"/>
    <property type="project" value="InterPro"/>
</dbReference>
<organism evidence="3 4">
    <name type="scientific">Flammeovirga agarivorans</name>
    <dbReference type="NCBI Taxonomy" id="2726742"/>
    <lineage>
        <taxon>Bacteria</taxon>
        <taxon>Pseudomonadati</taxon>
        <taxon>Bacteroidota</taxon>
        <taxon>Cytophagia</taxon>
        <taxon>Cytophagales</taxon>
        <taxon>Flammeovirgaceae</taxon>
        <taxon>Flammeovirga</taxon>
    </lineage>
</organism>
<dbReference type="SUPFAM" id="SSF46458">
    <property type="entry name" value="Globin-like"/>
    <property type="match status" value="1"/>
</dbReference>
<dbReference type="InterPro" id="IPR036513">
    <property type="entry name" value="STAS_dom_sf"/>
</dbReference>
<dbReference type="PANTHER" id="PTHR33745:SF3">
    <property type="entry name" value="RSBT CO-ANTAGONIST PROTEIN RSBRC"/>
    <property type="match status" value="1"/>
</dbReference>
<comment type="caution">
    <text evidence="3">The sequence shown here is derived from an EMBL/GenBank/DDBJ whole genome shotgun (WGS) entry which is preliminary data.</text>
</comment>